<feature type="region of interest" description="Disordered" evidence="1">
    <location>
        <begin position="117"/>
        <end position="136"/>
    </location>
</feature>
<evidence type="ECO:0000313" key="2">
    <source>
        <dbReference type="EMBL" id="KAK9228988.1"/>
    </source>
</evidence>
<comment type="caution">
    <text evidence="2">The sequence shown here is derived from an EMBL/GenBank/DDBJ whole genome shotgun (WGS) entry which is preliminary data.</text>
</comment>
<dbReference type="Pfam" id="PF03767">
    <property type="entry name" value="Acid_phosphat_B"/>
    <property type="match status" value="1"/>
</dbReference>
<dbReference type="AlphaFoldDB" id="A0AAP0R0V7"/>
<protein>
    <submittedName>
        <fullName evidence="2">Uncharacterized protein</fullName>
    </submittedName>
</protein>
<evidence type="ECO:0000313" key="3">
    <source>
        <dbReference type="Proteomes" id="UP001428341"/>
    </source>
</evidence>
<reference evidence="2 3" key="1">
    <citation type="submission" date="2024-05" db="EMBL/GenBank/DDBJ databases">
        <title>Haplotype-resolved chromosome-level genome assembly of Huyou (Citrus changshanensis).</title>
        <authorList>
            <person name="Miao C."/>
            <person name="Chen W."/>
            <person name="Wu Y."/>
            <person name="Wang L."/>
            <person name="Zhao S."/>
            <person name="Grierson D."/>
            <person name="Xu C."/>
            <person name="Chen K."/>
        </authorList>
    </citation>
    <scope>NUCLEOTIDE SEQUENCE [LARGE SCALE GENOMIC DNA]</scope>
    <source>
        <strain evidence="2">01-14</strain>
        <tissue evidence="2">Leaf</tissue>
    </source>
</reference>
<dbReference type="InterPro" id="IPR023214">
    <property type="entry name" value="HAD_sf"/>
</dbReference>
<name>A0AAP0R0V7_9ROSI</name>
<organism evidence="2 3">
    <name type="scientific">Citrus x changshan-huyou</name>
    <dbReference type="NCBI Taxonomy" id="2935761"/>
    <lineage>
        <taxon>Eukaryota</taxon>
        <taxon>Viridiplantae</taxon>
        <taxon>Streptophyta</taxon>
        <taxon>Embryophyta</taxon>
        <taxon>Tracheophyta</taxon>
        <taxon>Spermatophyta</taxon>
        <taxon>Magnoliopsida</taxon>
        <taxon>eudicotyledons</taxon>
        <taxon>Gunneridae</taxon>
        <taxon>Pentapetalae</taxon>
        <taxon>rosids</taxon>
        <taxon>malvids</taxon>
        <taxon>Sapindales</taxon>
        <taxon>Rutaceae</taxon>
        <taxon>Aurantioideae</taxon>
        <taxon>Citrus</taxon>
    </lineage>
</organism>
<accession>A0AAP0R0V7</accession>
<dbReference type="EMBL" id="JBCGBO010000001">
    <property type="protein sequence ID" value="KAK9228988.1"/>
    <property type="molecule type" value="Genomic_DNA"/>
</dbReference>
<proteinExistence type="predicted"/>
<dbReference type="Proteomes" id="UP001428341">
    <property type="component" value="Unassembled WGS sequence"/>
</dbReference>
<dbReference type="InterPro" id="IPR005519">
    <property type="entry name" value="Acid_phosphat_B-like"/>
</dbReference>
<dbReference type="PANTHER" id="PTHR31284">
    <property type="entry name" value="ACID PHOSPHATASE-LIKE PROTEIN"/>
    <property type="match status" value="1"/>
</dbReference>
<feature type="compositionally biased region" description="Polar residues" evidence="1">
    <location>
        <begin position="125"/>
        <end position="136"/>
    </location>
</feature>
<sequence length="136" mass="15058">MALCFLQEIGLADDVLVDEQDIPAPVPLLPGSYRTHLLADFCHQTSAHHVWGSSYSEETAVVHKSSERQKLTMKGYRIIGNIGDQWSDLLGTNTGNRTFKLLEPMLSDHDLSPPLMLDHNPPPNNLSGYDSSLICT</sequence>
<keyword evidence="3" id="KW-1185">Reference proteome</keyword>
<dbReference type="PANTHER" id="PTHR31284:SF19">
    <property type="entry name" value="VEGETATIVE STORAGE PROTEIN 1-RELATED"/>
    <property type="match status" value="1"/>
</dbReference>
<evidence type="ECO:0000256" key="1">
    <source>
        <dbReference type="SAM" id="MobiDB-lite"/>
    </source>
</evidence>
<gene>
    <name evidence="2" type="ORF">WN944_021945</name>
</gene>
<dbReference type="Gene3D" id="3.40.50.1000">
    <property type="entry name" value="HAD superfamily/HAD-like"/>
    <property type="match status" value="1"/>
</dbReference>